<gene>
    <name evidence="2" type="ORF">CTZ28_01205</name>
</gene>
<dbReference type="InterPro" id="IPR036186">
    <property type="entry name" value="Serpin_sf"/>
</dbReference>
<organism evidence="2 3">
    <name type="scientific">Streptomyces shenzhenensis</name>
    <dbReference type="NCBI Taxonomy" id="943815"/>
    <lineage>
        <taxon>Bacteria</taxon>
        <taxon>Bacillati</taxon>
        <taxon>Actinomycetota</taxon>
        <taxon>Actinomycetes</taxon>
        <taxon>Kitasatosporales</taxon>
        <taxon>Streptomycetaceae</taxon>
        <taxon>Streptomyces</taxon>
    </lineage>
</organism>
<dbReference type="AlphaFoldDB" id="A0A3M0IEK8"/>
<protein>
    <submittedName>
        <fullName evidence="2">Proteinase inhibitor I4 serpin</fullName>
    </submittedName>
</protein>
<evidence type="ECO:0000259" key="1">
    <source>
        <dbReference type="Pfam" id="PF00079"/>
    </source>
</evidence>
<dbReference type="Pfam" id="PF00079">
    <property type="entry name" value="Serpin"/>
    <property type="match status" value="1"/>
</dbReference>
<dbReference type="Proteomes" id="UP000270471">
    <property type="component" value="Unassembled WGS sequence"/>
</dbReference>
<dbReference type="Gene3D" id="2.30.39.10">
    <property type="entry name" value="Alpha-1-antitrypsin, domain 1"/>
    <property type="match status" value="1"/>
</dbReference>
<reference evidence="2 3" key="1">
    <citation type="submission" date="2017-11" db="EMBL/GenBank/DDBJ databases">
        <title>Draft genome of actinobacteria isolated from guarana (Paullinia cupana (Mart.) Ducke.</title>
        <authorList>
            <person name="Siqueira K.A."/>
            <person name="Liotti R.G."/>
            <person name="Mendes T.A.O."/>
            <person name="Soares M.A."/>
        </authorList>
    </citation>
    <scope>NUCLEOTIDE SEQUENCE [LARGE SCALE GENOMIC DNA]</scope>
    <source>
        <strain evidence="2 3">193</strain>
    </source>
</reference>
<accession>A0A3M0IEK8</accession>
<proteinExistence type="predicted"/>
<dbReference type="OrthoDB" id="4847668at2"/>
<feature type="domain" description="Serpin" evidence="1">
    <location>
        <begin position="1"/>
        <end position="140"/>
    </location>
</feature>
<evidence type="ECO:0000313" key="2">
    <source>
        <dbReference type="EMBL" id="RMB87951.1"/>
    </source>
</evidence>
<dbReference type="SUPFAM" id="SSF56574">
    <property type="entry name" value="Serpins"/>
    <property type="match status" value="2"/>
</dbReference>
<dbReference type="EMBL" id="PENI01000001">
    <property type="protein sequence ID" value="RMB87951.1"/>
    <property type="molecule type" value="Genomic_DNA"/>
</dbReference>
<dbReference type="InterPro" id="IPR023796">
    <property type="entry name" value="Serpin_dom"/>
</dbReference>
<dbReference type="InterPro" id="IPR042178">
    <property type="entry name" value="Serpin_sf_1"/>
</dbReference>
<name>A0A3M0IEK8_9ACTN</name>
<keyword evidence="3" id="KW-1185">Reference proteome</keyword>
<evidence type="ECO:0000313" key="3">
    <source>
        <dbReference type="Proteomes" id="UP000270471"/>
    </source>
</evidence>
<dbReference type="InterPro" id="IPR042185">
    <property type="entry name" value="Serpin_sf_2"/>
</dbReference>
<comment type="caution">
    <text evidence="2">The sequence shown here is derived from an EMBL/GenBank/DDBJ whole genome shotgun (WGS) entry which is preliminary data.</text>
</comment>
<dbReference type="Gene3D" id="3.30.497.10">
    <property type="entry name" value="Antithrombin, subunit I, domain 2"/>
    <property type="match status" value="2"/>
</dbReference>
<sequence>MLSAAGVWPLLAFLADGAAGPARSELAQALGVPAGQAAGAAREVLAALDGMPGLGAALGLWTGRTPDLRDEWRAGLPADTHGTLDDDPVAAQRTLDAWATKRSEGLIERMPVTLTRDAAMVLATALTLRTDWRRPFTEQPCRPAAGPWRGQTLLGLHRRGVRPDRIGVVSAPEGRVTALKVPGNDGIDVHLLLGEERMTSGQVLRAGTGALERALPVVGGGQLPYGHVGPGLSVERQPAVTPEPVTLDVTTVAFDVTADHDLLALHRLFGLTTARDTGRGHFPGISGSPLAVGAAAQSAVARFGALGFRSAAVTAVLPAPGGIPQYRHETTVVRAVFDRPFGFLAVHRPTRLALVAGWVTGAVAYDTGT</sequence>